<dbReference type="NCBIfam" id="TIGR03491">
    <property type="entry name" value="TM0106 family RecB-like putative nuclease"/>
    <property type="match status" value="1"/>
</dbReference>
<dbReference type="EMBL" id="PCSZ01000009">
    <property type="protein sequence ID" value="PIP60983.1"/>
    <property type="molecule type" value="Genomic_DNA"/>
</dbReference>
<organism evidence="2 3">
    <name type="scientific">Candidatus Uhrbacteria bacterium CG22_combo_CG10-13_8_21_14_all_47_17</name>
    <dbReference type="NCBI Taxonomy" id="1975041"/>
    <lineage>
        <taxon>Bacteria</taxon>
        <taxon>Candidatus Uhriibacteriota</taxon>
    </lineage>
</organism>
<feature type="domain" description="YprB ribonuclease H-like" evidence="1">
    <location>
        <begin position="35"/>
        <end position="204"/>
    </location>
</feature>
<evidence type="ECO:0000313" key="3">
    <source>
        <dbReference type="Proteomes" id="UP000231581"/>
    </source>
</evidence>
<reference evidence="2 3" key="1">
    <citation type="submission" date="2017-09" db="EMBL/GenBank/DDBJ databases">
        <title>Depth-based differentiation of microbial function through sediment-hosted aquifers and enrichment of novel symbionts in the deep terrestrial subsurface.</title>
        <authorList>
            <person name="Probst A.J."/>
            <person name="Ladd B."/>
            <person name="Jarett J.K."/>
            <person name="Geller-Mcgrath D.E."/>
            <person name="Sieber C.M."/>
            <person name="Emerson J.B."/>
            <person name="Anantharaman K."/>
            <person name="Thomas B.C."/>
            <person name="Malmstrom R."/>
            <person name="Stieglmeier M."/>
            <person name="Klingl A."/>
            <person name="Woyke T."/>
            <person name="Ryan C.M."/>
            <person name="Banfield J.F."/>
        </authorList>
    </citation>
    <scope>NUCLEOTIDE SEQUENCE [LARGE SCALE GENOMIC DNA]</scope>
    <source>
        <strain evidence="2">CG22_combo_CG10-13_8_21_14_all_47_17</strain>
    </source>
</reference>
<protein>
    <recommendedName>
        <fullName evidence="1">YprB ribonuclease H-like domain-containing protein</fullName>
    </recommendedName>
</protein>
<dbReference type="InterPro" id="IPR012337">
    <property type="entry name" value="RNaseH-like_sf"/>
</dbReference>
<evidence type="ECO:0000313" key="2">
    <source>
        <dbReference type="EMBL" id="PIP60983.1"/>
    </source>
</evidence>
<dbReference type="Pfam" id="PF13482">
    <property type="entry name" value="RNase_H_2"/>
    <property type="match status" value="1"/>
</dbReference>
<dbReference type="Proteomes" id="UP000231581">
    <property type="component" value="Unassembled WGS sequence"/>
</dbReference>
<gene>
    <name evidence="2" type="ORF">COX00_00370</name>
</gene>
<dbReference type="SUPFAM" id="SSF53098">
    <property type="entry name" value="Ribonuclease H-like"/>
    <property type="match status" value="1"/>
</dbReference>
<proteinExistence type="predicted"/>
<dbReference type="InterPro" id="IPR019993">
    <property type="entry name" value="RecB_nuclease_TM0106_put"/>
</dbReference>
<evidence type="ECO:0000259" key="1">
    <source>
        <dbReference type="Pfam" id="PF13482"/>
    </source>
</evidence>
<name>A0A2H0BTJ2_9BACT</name>
<dbReference type="AlphaFoldDB" id="A0A2H0BTJ2"/>
<comment type="caution">
    <text evidence="2">The sequence shown here is derived from an EMBL/GenBank/DDBJ whole genome shotgun (WGS) entry which is preliminary data.</text>
</comment>
<dbReference type="InterPro" id="IPR038720">
    <property type="entry name" value="YprB_RNase_H-like_dom"/>
</dbReference>
<sequence length="221" mass="25914">RRALDSAKRQATSLRDKSVIIHTPFKDKTRGLEIHFDIESHPPTDVDYLYGFWIGDYHSGTYQRFVAETPEDERKMWRAFLSWTETLPEEYTVYHYAAYELQRLRQLAERYGDEAHPGFERFVNALQDVKDIIRASCVFPVYFYSLKSIAKFLGASWGSDVKGGGESVIAFDRWLETKDRAILEDIIVYNKDDVRATAFLIDWLRTYGTSQIVYEPPYPWK</sequence>
<accession>A0A2H0BTJ2</accession>
<feature type="non-terminal residue" evidence="2">
    <location>
        <position position="1"/>
    </location>
</feature>